<accession>A0ABT6TG56</accession>
<organism evidence="3 4">
    <name type="scientific">Cohnella hashimotonis</name>
    <dbReference type="NCBI Taxonomy" id="2826895"/>
    <lineage>
        <taxon>Bacteria</taxon>
        <taxon>Bacillati</taxon>
        <taxon>Bacillota</taxon>
        <taxon>Bacilli</taxon>
        <taxon>Bacillales</taxon>
        <taxon>Paenibacillaceae</taxon>
        <taxon>Cohnella</taxon>
    </lineage>
</organism>
<feature type="signal peptide" evidence="1">
    <location>
        <begin position="1"/>
        <end position="30"/>
    </location>
</feature>
<evidence type="ECO:0000256" key="1">
    <source>
        <dbReference type="SAM" id="SignalP"/>
    </source>
</evidence>
<protein>
    <submittedName>
        <fullName evidence="3">Stalk domain-containing protein</fullName>
    </submittedName>
</protein>
<evidence type="ECO:0000313" key="4">
    <source>
        <dbReference type="Proteomes" id="UP001161691"/>
    </source>
</evidence>
<dbReference type="InterPro" id="IPR036582">
    <property type="entry name" value="Mao_N_sf"/>
</dbReference>
<feature type="chain" id="PRO_5047492102" evidence="1">
    <location>
        <begin position="31"/>
        <end position="426"/>
    </location>
</feature>
<dbReference type="PANTHER" id="PTHR46066:SF2">
    <property type="entry name" value="CHITINASE DOMAIN-CONTAINING PROTEIN 1"/>
    <property type="match status" value="1"/>
</dbReference>
<dbReference type="Pfam" id="PF07833">
    <property type="entry name" value="Cu_amine_oxidN1"/>
    <property type="match status" value="1"/>
</dbReference>
<name>A0ABT6TG56_9BACL</name>
<dbReference type="PANTHER" id="PTHR46066">
    <property type="entry name" value="CHITINASE DOMAIN-CONTAINING PROTEIN 1 FAMILY MEMBER"/>
    <property type="match status" value="1"/>
</dbReference>
<dbReference type="RefSeq" id="WP_282908636.1">
    <property type="nucleotide sequence ID" value="NZ_JAGRPV010000001.1"/>
</dbReference>
<dbReference type="SUPFAM" id="SSF51445">
    <property type="entry name" value="(Trans)glycosidases"/>
    <property type="match status" value="1"/>
</dbReference>
<keyword evidence="1" id="KW-0732">Signal</keyword>
<dbReference type="PROSITE" id="PS51910">
    <property type="entry name" value="GH18_2"/>
    <property type="match status" value="1"/>
</dbReference>
<gene>
    <name evidence="3" type="ORF">KB449_12205</name>
</gene>
<dbReference type="Gene3D" id="3.30.457.10">
    <property type="entry name" value="Copper amine oxidase-like, N-terminal domain"/>
    <property type="match status" value="1"/>
</dbReference>
<keyword evidence="4" id="KW-1185">Reference proteome</keyword>
<sequence>MKLPKPIQRWLPAVLASAILLPIGAQDASAAVAAPAITIVLDDVKLPVSVPPINRNGSVMLPFRSLAEALGVDAVWVPATKSVIAKGKNAAGNAVEVQLKLGQKSATINGVKYTLNTAPVMSGNSVLVPLAFFSQAFGATVTWDGPAKTVRVVSPRREMRLLGFYAVGAYSQLTLTNDMNDVAFGWTEVDYNGEITLKDTTGDRWYWPQPAGDDTPESIVAQVNANGSGSYLAVLGKDGKGQLMKMLTDKTLRDASIERLHTLAKDNAFGGIMLDFEGLGWHDDPVMAQSALNAYVKQLVTAVKPDGIKVSLAVPPLNGEYKGYDYGALAKMADELVIMAYDYGDNKQPQSNAKIDEAIGKAIATGAPRAKLLLAINLDAENETSVDDKLGLVKRYGLGGAAFWRLGIFTDAERTAIGRSVTKIGG</sequence>
<evidence type="ECO:0000259" key="2">
    <source>
        <dbReference type="PROSITE" id="PS51910"/>
    </source>
</evidence>
<dbReference type="Pfam" id="PF00704">
    <property type="entry name" value="Glyco_hydro_18"/>
    <property type="match status" value="1"/>
</dbReference>
<reference evidence="3" key="1">
    <citation type="submission" date="2023-04" db="EMBL/GenBank/DDBJ databases">
        <title>Comparative genomic analysis of Cohnella hashimotonis sp. nov., isolated from the International Space Station.</title>
        <authorList>
            <person name="Venkateswaran K."/>
            <person name="Simpson A."/>
        </authorList>
    </citation>
    <scope>NUCLEOTIDE SEQUENCE</scope>
    <source>
        <strain evidence="3">F6_2S_P_1</strain>
    </source>
</reference>
<dbReference type="SUPFAM" id="SSF55383">
    <property type="entry name" value="Copper amine oxidase, domain N"/>
    <property type="match status" value="1"/>
</dbReference>
<feature type="domain" description="GH18" evidence="2">
    <location>
        <begin position="159"/>
        <end position="420"/>
    </location>
</feature>
<comment type="caution">
    <text evidence="3">The sequence shown here is derived from an EMBL/GenBank/DDBJ whole genome shotgun (WGS) entry which is preliminary data.</text>
</comment>
<dbReference type="EMBL" id="JAGRPV010000001">
    <property type="protein sequence ID" value="MDI4645734.1"/>
    <property type="molecule type" value="Genomic_DNA"/>
</dbReference>
<evidence type="ECO:0000313" key="3">
    <source>
        <dbReference type="EMBL" id="MDI4645734.1"/>
    </source>
</evidence>
<dbReference type="InterPro" id="IPR001223">
    <property type="entry name" value="Glyco_hydro18_cat"/>
</dbReference>
<dbReference type="InterPro" id="IPR017853">
    <property type="entry name" value="GH"/>
</dbReference>
<dbReference type="Gene3D" id="3.20.20.80">
    <property type="entry name" value="Glycosidases"/>
    <property type="match status" value="1"/>
</dbReference>
<dbReference type="InterPro" id="IPR012854">
    <property type="entry name" value="Cu_amine_oxidase-like_N"/>
</dbReference>
<dbReference type="Proteomes" id="UP001161691">
    <property type="component" value="Unassembled WGS sequence"/>
</dbReference>
<proteinExistence type="predicted"/>